<dbReference type="InParanoid" id="D8LHY9"/>
<feature type="compositionally biased region" description="Polar residues" evidence="1">
    <location>
        <begin position="2535"/>
        <end position="2551"/>
    </location>
</feature>
<proteinExistence type="predicted"/>
<dbReference type="EMBL" id="FN648376">
    <property type="protein sequence ID" value="CBN74420.1"/>
    <property type="molecule type" value="Genomic_DNA"/>
</dbReference>
<feature type="compositionally biased region" description="Low complexity" evidence="1">
    <location>
        <begin position="1105"/>
        <end position="1114"/>
    </location>
</feature>
<feature type="compositionally biased region" description="Basic and acidic residues" evidence="1">
    <location>
        <begin position="1191"/>
        <end position="1214"/>
    </location>
</feature>
<feature type="region of interest" description="Disordered" evidence="1">
    <location>
        <begin position="599"/>
        <end position="651"/>
    </location>
</feature>
<feature type="compositionally biased region" description="Basic and acidic residues" evidence="1">
    <location>
        <begin position="1622"/>
        <end position="1636"/>
    </location>
</feature>
<feature type="compositionally biased region" description="Low complexity" evidence="1">
    <location>
        <begin position="139"/>
        <end position="151"/>
    </location>
</feature>
<dbReference type="EMBL" id="FN649738">
    <property type="protein sequence ID" value="CBN74420.1"/>
    <property type="molecule type" value="Genomic_DNA"/>
</dbReference>
<feature type="compositionally biased region" description="Low complexity" evidence="1">
    <location>
        <begin position="1400"/>
        <end position="1421"/>
    </location>
</feature>
<feature type="region of interest" description="Disordered" evidence="1">
    <location>
        <begin position="1685"/>
        <end position="1720"/>
    </location>
</feature>
<protein>
    <submittedName>
        <fullName evidence="2">Uncharacterized protein</fullName>
    </submittedName>
</protein>
<feature type="region of interest" description="Disordered" evidence="1">
    <location>
        <begin position="862"/>
        <end position="1295"/>
    </location>
</feature>
<feature type="region of interest" description="Disordered" evidence="1">
    <location>
        <begin position="1500"/>
        <end position="1523"/>
    </location>
</feature>
<feature type="region of interest" description="Disordered" evidence="1">
    <location>
        <begin position="454"/>
        <end position="487"/>
    </location>
</feature>
<dbReference type="InterPro" id="IPR043822">
    <property type="entry name" value="EsV_1_7_cys"/>
</dbReference>
<evidence type="ECO:0000313" key="2">
    <source>
        <dbReference type="EMBL" id="CBN74420.1"/>
    </source>
</evidence>
<feature type="compositionally biased region" description="Basic and acidic residues" evidence="1">
    <location>
        <begin position="1087"/>
        <end position="1099"/>
    </location>
</feature>
<feature type="region of interest" description="Disordered" evidence="1">
    <location>
        <begin position="796"/>
        <end position="850"/>
    </location>
</feature>
<feature type="compositionally biased region" description="Basic and acidic residues" evidence="1">
    <location>
        <begin position="1605"/>
        <end position="1615"/>
    </location>
</feature>
<feature type="region of interest" description="Disordered" evidence="1">
    <location>
        <begin position="194"/>
        <end position="363"/>
    </location>
</feature>
<feature type="compositionally biased region" description="Polar residues" evidence="1">
    <location>
        <begin position="1217"/>
        <end position="1228"/>
    </location>
</feature>
<feature type="region of interest" description="Disordered" evidence="1">
    <location>
        <begin position="1344"/>
        <end position="1484"/>
    </location>
</feature>
<feature type="compositionally biased region" description="Basic and acidic residues" evidence="1">
    <location>
        <begin position="1150"/>
        <end position="1161"/>
    </location>
</feature>
<evidence type="ECO:0000313" key="3">
    <source>
        <dbReference type="Proteomes" id="UP000002630"/>
    </source>
</evidence>
<feature type="compositionally biased region" description="Basic and acidic residues" evidence="1">
    <location>
        <begin position="1573"/>
        <end position="1587"/>
    </location>
</feature>
<feature type="region of interest" description="Disordered" evidence="1">
    <location>
        <begin position="502"/>
        <end position="524"/>
    </location>
</feature>
<feature type="region of interest" description="Disordered" evidence="1">
    <location>
        <begin position="1568"/>
        <end position="1648"/>
    </location>
</feature>
<feature type="region of interest" description="Disordered" evidence="1">
    <location>
        <begin position="2138"/>
        <end position="2180"/>
    </location>
</feature>
<feature type="region of interest" description="Disordered" evidence="1">
    <location>
        <begin position="1309"/>
        <end position="1332"/>
    </location>
</feature>
<feature type="compositionally biased region" description="Basic and acidic residues" evidence="1">
    <location>
        <begin position="952"/>
        <end position="965"/>
    </location>
</feature>
<feature type="region of interest" description="Disordered" evidence="1">
    <location>
        <begin position="2616"/>
        <end position="2649"/>
    </location>
</feature>
<feature type="compositionally biased region" description="Basic and acidic residues" evidence="1">
    <location>
        <begin position="1685"/>
        <end position="1708"/>
    </location>
</feature>
<feature type="compositionally biased region" description="Low complexity" evidence="1">
    <location>
        <begin position="1375"/>
        <end position="1393"/>
    </location>
</feature>
<name>D8LHY9_ECTSI</name>
<feature type="region of interest" description="Disordered" evidence="1">
    <location>
        <begin position="691"/>
        <end position="721"/>
    </location>
</feature>
<evidence type="ECO:0000256" key="1">
    <source>
        <dbReference type="SAM" id="MobiDB-lite"/>
    </source>
</evidence>
<reference evidence="2 3" key="1">
    <citation type="journal article" date="2010" name="Nature">
        <title>The Ectocarpus genome and the independent evolution of multicellularity in brown algae.</title>
        <authorList>
            <person name="Cock J.M."/>
            <person name="Sterck L."/>
            <person name="Rouze P."/>
            <person name="Scornet D."/>
            <person name="Allen A.E."/>
            <person name="Amoutzias G."/>
            <person name="Anthouard V."/>
            <person name="Artiguenave F."/>
            <person name="Aury J.M."/>
            <person name="Badger J.H."/>
            <person name="Beszteri B."/>
            <person name="Billiau K."/>
            <person name="Bonnet E."/>
            <person name="Bothwell J.H."/>
            <person name="Bowler C."/>
            <person name="Boyen C."/>
            <person name="Brownlee C."/>
            <person name="Carrano C.J."/>
            <person name="Charrier B."/>
            <person name="Cho G.Y."/>
            <person name="Coelho S.M."/>
            <person name="Collen J."/>
            <person name="Corre E."/>
            <person name="Da Silva C."/>
            <person name="Delage L."/>
            <person name="Delaroque N."/>
            <person name="Dittami S.M."/>
            <person name="Doulbeau S."/>
            <person name="Elias M."/>
            <person name="Farnham G."/>
            <person name="Gachon C.M."/>
            <person name="Gschloessl B."/>
            <person name="Heesch S."/>
            <person name="Jabbari K."/>
            <person name="Jubin C."/>
            <person name="Kawai H."/>
            <person name="Kimura K."/>
            <person name="Kloareg B."/>
            <person name="Kupper F.C."/>
            <person name="Lang D."/>
            <person name="Le Bail A."/>
            <person name="Leblanc C."/>
            <person name="Lerouge P."/>
            <person name="Lohr M."/>
            <person name="Lopez P.J."/>
            <person name="Martens C."/>
            <person name="Maumus F."/>
            <person name="Michel G."/>
            <person name="Miranda-Saavedra D."/>
            <person name="Morales J."/>
            <person name="Moreau H."/>
            <person name="Motomura T."/>
            <person name="Nagasato C."/>
            <person name="Napoli C.A."/>
            <person name="Nelson D.R."/>
            <person name="Nyvall-Collen P."/>
            <person name="Peters A.F."/>
            <person name="Pommier C."/>
            <person name="Potin P."/>
            <person name="Poulain J."/>
            <person name="Quesneville H."/>
            <person name="Read B."/>
            <person name="Rensing S.A."/>
            <person name="Ritter A."/>
            <person name="Rousvoal S."/>
            <person name="Samanta M."/>
            <person name="Samson G."/>
            <person name="Schroeder D.C."/>
            <person name="Segurens B."/>
            <person name="Strittmatter M."/>
            <person name="Tonon T."/>
            <person name="Tregear J.W."/>
            <person name="Valentin K."/>
            <person name="von Dassow P."/>
            <person name="Yamagishi T."/>
            <person name="Van de Peer Y."/>
            <person name="Wincker P."/>
        </authorList>
    </citation>
    <scope>NUCLEOTIDE SEQUENCE [LARGE SCALE GENOMIC DNA]</scope>
    <source>
        <strain evidence="3">Ec32 / CCAP1310/4</strain>
    </source>
</reference>
<gene>
    <name evidence="2" type="ORF">Esi_0020_0141</name>
</gene>
<feature type="compositionally biased region" description="Gly residues" evidence="1">
    <location>
        <begin position="839"/>
        <end position="849"/>
    </location>
</feature>
<feature type="compositionally biased region" description="Gly residues" evidence="1">
    <location>
        <begin position="2480"/>
        <end position="2490"/>
    </location>
</feature>
<feature type="region of interest" description="Disordered" evidence="1">
    <location>
        <begin position="2013"/>
        <end position="2126"/>
    </location>
</feature>
<dbReference type="Pfam" id="PF19114">
    <property type="entry name" value="EsV_1_7_cys"/>
    <property type="match status" value="1"/>
</dbReference>
<feature type="region of interest" description="Disordered" evidence="1">
    <location>
        <begin position="2530"/>
        <end position="2555"/>
    </location>
</feature>
<sequence length="2695" mass="283822">MPSIVEPQAPAPSKLSTTVATGGDPSARGVQQAAQTPKCFIDARTDDDSDTCKGQGIQGTPTREIVDADDEDQRDAIISILEDWAAWERNLEEGADVSETKKADEQAVVTGVSGISAASLVDTQNDARTSRVSKPNDDPASAAHSASGPSSKRGLRATFEAGNPNQLLLYASRRERRRAEIHDPIARARRQALKVWAADQTRRRSSAEESTLSERLKQQGRGSFSYERATVSVRSSRRSSTDATVDRNRKGGGGPLKNEWFRRRKPPYRASAPREISAQRHVRNIAEIPPGPQRSTPTVPAAGLSPQEAGRKSSPRYPWRANMKEPEKRPRRSAFDLLREGDVSMAPSTPRVPTTVLSSPSSSSSLVVAGRGSAWARSPSRETAGGILVKHCFFYGSSDKATPRRAAAEAATASTSFESQWMRQFREEVQRNPNWWLSSDRFVHGRACASPAAGNVPGGAKGASGRSARPPFPTALTHRGGGGMASQTTDLWNEVRLLLAAGRQNEDRHTGGSRRGPGHDHEKGDLKAARLDILSFGDRLRYTPLSQGAWLVGEGATATSAATTSSASAEKSARNAMLSEEVHVALATRDMVDVAAAGTDVEERQDSKAGRSDALSRVPSQSAADEIVSPIGNVRAEAGHDDRSRAVRGTSGCHDLQSIHAATLAKLRGEIDPFTREELVLRAAEEARGALARDRARNTSPRRASAGVFRPSPKARKRDSTPDAIDYDTVEATLSLIELATRAAGPDAGKQMLQALEDLDKIHQRVSDEKGPTENERWILDGKADGETLLGAESGLNAKVGDAGGSDATRPRAPGDSTAKKEGVPVGGENSRTNKASGGLSGGDQGAHAGGAVRAETEVNVLNSNGHNPGRKPDAGDVQSNTDGESLLAGTKESATLAATSPEPGRKFSLASSDAEDANGDDTKGQEDGRAEFPSSFEGSDTDASDLLGKIPGEKVDSSDNHDETTPSEPMASCGGASVRQGGEATVIVTVPEPATELSGESASRRDSREPPPERSVGVVNDRQGDETEMPNGVQHEAEEDDEVEGSGVDEREARDGQSQTPARRRARRSSEGDKPTGLPHLAAEMARVEESVSARENYEGDPASSVPQVSPVPISNGEFKAGTTSNKAAVADEEINAGGASHGTVGEGRPGERHGSEGEKACGNSPPTRVAQPKTPTPPQTISQTTPAEDPWRDEPQTTEPRAEGEGSKDGLLQHRGSTTVSGSAQVESGGGRGEAPGASGNSPSSVLMHRDSWVSVGTRPRRGRNNAAPGQSPPCVEGRTDAPPTTKVSAGRVGFATQATTKEVGAGSDAIANKKDTNSGRAPGIVRRSPLIDALHPEVARQREFQGKRRHARQRDAAVPASEKTIHPADVEAGTTASAIAAAGPGASTTGAERRAAGARASPIGAPNAAARAATGNAKSTKKPRDATTAAVVAGNSTDTAGASRSRRRRPRSLWAETAHEPAAPLPVSSFRTPPSPAGETSRLTLVPAASGAAFSEGASIPRNVDSPTDDASRAGRLTPKQSERVEEWLARAERSLGPKVWTCLGSGRAFRRTCGRIIRSIIVRGGGTGHTEDRRDLTENRERPPGGSVKPAPGGPGRSRMMAREGRKEAPHKQARKGRAIDRDREEENDGGREGGGARVDDRSWDEDLSERTALVTEAVIWTIATERERKTACAAIAEARNDNENGNDARERWDEEGKRTDRHPTAWGKGGGSPGRHTMDIVHDSSAATSAATTELRISLSTARRFIKRSRLTDGVHVIDADVDLAFKRWEEVERLAGLDQQCSPTAAVACGEEDKSGRVVSREVGSGLADAVAVPIPQKVCEAVGCSDPARYGDIGPKAKARLCRKHRHNGMVDVGSRRCDRPDCGRLAVGAHTTAKATSLCTLHARSDRVDVEGMAFVLLMLSKARHTRRRGKAAKTASAAVGGENQAQSARNEELAAAANLAALNASAVRNVLLAMTEQPLAPCSPTVGRELLPAAVRQSSEAFGPGTNTGGLVAPDELLNRRIATPTDSVSKRALPRSAAVASGLDARRKSQHQRGSRGANSSSSGAGGSGEQREEKDVVEPVSRGRKQSHAPTSEEGTGGGGDPCGRKRSGEGPRSSGHHATGASDEVAAGDGHQDETELPLDYRAAQRPDLGSAGSPGGSGIDHRGGDEDQHQVEWVQQSRGSAGHGEMPGELAQTLDVAVDFGGRGGGGRRSGVHEVLEKNAPSLHAMYSKFARQSTGCERGTVTTMTLCDVIRFCDSFELRPGLVSTREILDAYKTIAFPGVLGLSDEDIGYSNVGGVSNASDTKKPRKGRKDRRLSASCRASASPEDATRQRKPSSASTFGHADQAGIPASGDSKGVKERVTAEDTETLDAELQSGSAPTEEGKLRALTLQDLATGRPDATSREAEHVAARRGSDKAANAAQEGRGTRGAGRRRSTIYGERSNRGAGSRRGTTQQDDDECSLYFRSDSGAEGYRMPSPSRRTSTSSSGGGGGGGGGGRGKRTVYLGRTQAFPLRRVESNLAVDARGFGLSGVCPERAMAGDGSQQQARVQKPPTSSLDGFTERTSDMKEEGGNIFSGSAGGADGEPSVPEASGLTEAQFFQWVKFVAVECKALVTKKAFGNSLTRPRSKSGRGTCRGKAESVDAMPANEKENGSRRQGIASAVVLLQWMEVSRGMRAGKGEGIPPFKLSSCLANTMPLPSGE</sequence>
<keyword evidence="3" id="KW-1185">Reference proteome</keyword>
<dbReference type="SMART" id="SM01425">
    <property type="entry name" value="EsV_1_7"/>
    <property type="match status" value="2"/>
</dbReference>
<accession>D8LHY9</accession>
<feature type="compositionally biased region" description="Polar residues" evidence="1">
    <location>
        <begin position="121"/>
        <end position="133"/>
    </location>
</feature>
<dbReference type="OMA" id="WTIATER"/>
<feature type="region of interest" description="Disordered" evidence="1">
    <location>
        <begin position="120"/>
        <end position="159"/>
    </location>
</feature>
<feature type="compositionally biased region" description="Basic and acidic residues" evidence="1">
    <location>
        <begin position="601"/>
        <end position="611"/>
    </location>
</feature>
<dbReference type="Proteomes" id="UP000002630">
    <property type="component" value="Linkage Group LG13"/>
</dbReference>
<feature type="compositionally biased region" description="Basic and acidic residues" evidence="1">
    <location>
        <begin position="1003"/>
        <end position="1013"/>
    </location>
</feature>
<organism evidence="2 3">
    <name type="scientific">Ectocarpus siliculosus</name>
    <name type="common">Brown alga</name>
    <name type="synonym">Conferva siliculosa</name>
    <dbReference type="NCBI Taxonomy" id="2880"/>
    <lineage>
        <taxon>Eukaryota</taxon>
        <taxon>Sar</taxon>
        <taxon>Stramenopiles</taxon>
        <taxon>Ochrophyta</taxon>
        <taxon>PX clade</taxon>
        <taxon>Phaeophyceae</taxon>
        <taxon>Ectocarpales</taxon>
        <taxon>Ectocarpaceae</taxon>
        <taxon>Ectocarpus</taxon>
    </lineage>
</organism>
<feature type="compositionally biased region" description="Basic and acidic residues" evidence="1">
    <location>
        <begin position="200"/>
        <end position="217"/>
    </location>
</feature>
<feature type="compositionally biased region" description="Basic and acidic residues" evidence="1">
    <location>
        <begin position="921"/>
        <end position="931"/>
    </location>
</feature>
<feature type="compositionally biased region" description="Low complexity" evidence="1">
    <location>
        <begin position="347"/>
        <end position="363"/>
    </location>
</feature>
<feature type="compositionally biased region" description="Basic and acidic residues" evidence="1">
    <location>
        <begin position="322"/>
        <end position="342"/>
    </location>
</feature>
<feature type="region of interest" description="Disordered" evidence="1">
    <location>
        <begin position="2286"/>
        <end position="2495"/>
    </location>
</feature>
<dbReference type="OrthoDB" id="10394408at2759"/>
<feature type="compositionally biased region" description="Basic and acidic residues" evidence="1">
    <location>
        <begin position="2393"/>
        <end position="2408"/>
    </location>
</feature>
<feature type="compositionally biased region" description="Basic and acidic residues" evidence="1">
    <location>
        <begin position="2152"/>
        <end position="2163"/>
    </location>
</feature>
<feature type="region of interest" description="Disordered" evidence="1">
    <location>
        <begin position="1"/>
        <end position="71"/>
    </location>
</feature>